<evidence type="ECO:0008006" key="5">
    <source>
        <dbReference type="Google" id="ProtNLM"/>
    </source>
</evidence>
<proteinExistence type="predicted"/>
<feature type="transmembrane region" description="Helical" evidence="2">
    <location>
        <begin position="198"/>
        <end position="218"/>
    </location>
</feature>
<keyword evidence="2" id="KW-0812">Transmembrane</keyword>
<accession>A0A7S1BUG1</accession>
<name>A0A7S1BUG1_9STRA</name>
<dbReference type="AlphaFoldDB" id="A0A7S1BUG1"/>
<keyword evidence="2" id="KW-1133">Transmembrane helix</keyword>
<evidence type="ECO:0000256" key="2">
    <source>
        <dbReference type="SAM" id="Phobius"/>
    </source>
</evidence>
<organism evidence="4">
    <name type="scientific">Corethron hystrix</name>
    <dbReference type="NCBI Taxonomy" id="216773"/>
    <lineage>
        <taxon>Eukaryota</taxon>
        <taxon>Sar</taxon>
        <taxon>Stramenopiles</taxon>
        <taxon>Ochrophyta</taxon>
        <taxon>Bacillariophyta</taxon>
        <taxon>Coscinodiscophyceae</taxon>
        <taxon>Corethrophycidae</taxon>
        <taxon>Corethrales</taxon>
        <taxon>Corethraceae</taxon>
        <taxon>Corethron</taxon>
    </lineage>
</organism>
<evidence type="ECO:0000256" key="1">
    <source>
        <dbReference type="SAM" id="MobiDB-lite"/>
    </source>
</evidence>
<evidence type="ECO:0000256" key="3">
    <source>
        <dbReference type="SAM" id="SignalP"/>
    </source>
</evidence>
<feature type="region of interest" description="Disordered" evidence="1">
    <location>
        <begin position="54"/>
        <end position="136"/>
    </location>
</feature>
<sequence length="229" mass="25572">MYAHKISICLTAIIVSVLTWSTDAQVSQNNLRINSQLDNPELLAFAEDVERRIAGNDKNKSNSKKNNNKDNKNEEDKEKEKREAEAKMRETAEPSSNPTQEPTTPPTSSPSISPTISPKPTESPTTSPSKFPTLSPTPLFDRKLGETCSGDGSCLSGNCFKPATSAPHGVCQCNLCTEIGGMYFNHVCNNMVSYHNTYYQLFTLVFALHTVIVNYSSLNFRMWRVHWNF</sequence>
<feature type="signal peptide" evidence="3">
    <location>
        <begin position="1"/>
        <end position="24"/>
    </location>
</feature>
<reference evidence="4" key="1">
    <citation type="submission" date="2021-01" db="EMBL/GenBank/DDBJ databases">
        <authorList>
            <person name="Corre E."/>
            <person name="Pelletier E."/>
            <person name="Niang G."/>
            <person name="Scheremetjew M."/>
            <person name="Finn R."/>
            <person name="Kale V."/>
            <person name="Holt S."/>
            <person name="Cochrane G."/>
            <person name="Meng A."/>
            <person name="Brown T."/>
            <person name="Cohen L."/>
        </authorList>
    </citation>
    <scope>NUCLEOTIDE SEQUENCE</scope>
    <source>
        <strain evidence="4">308</strain>
    </source>
</reference>
<feature type="compositionally biased region" description="Low complexity" evidence="1">
    <location>
        <begin position="109"/>
        <end position="136"/>
    </location>
</feature>
<keyword evidence="2" id="KW-0472">Membrane</keyword>
<feature type="chain" id="PRO_5031461720" description="EGF-like domain-containing protein" evidence="3">
    <location>
        <begin position="25"/>
        <end position="229"/>
    </location>
</feature>
<protein>
    <recommendedName>
        <fullName evidence="5">EGF-like domain-containing protein</fullName>
    </recommendedName>
</protein>
<evidence type="ECO:0000313" key="4">
    <source>
        <dbReference type="EMBL" id="CAD8898343.1"/>
    </source>
</evidence>
<keyword evidence="3" id="KW-0732">Signal</keyword>
<feature type="compositionally biased region" description="Basic and acidic residues" evidence="1">
    <location>
        <begin position="67"/>
        <end position="92"/>
    </location>
</feature>
<gene>
    <name evidence="4" type="ORF">CHYS00102_LOCUS25557</name>
</gene>
<dbReference type="EMBL" id="HBFR01035104">
    <property type="protein sequence ID" value="CAD8898343.1"/>
    <property type="molecule type" value="Transcribed_RNA"/>
</dbReference>